<accession>A0ABP1QML9</accession>
<evidence type="ECO:0000313" key="2">
    <source>
        <dbReference type="Proteomes" id="UP001642540"/>
    </source>
</evidence>
<dbReference type="Proteomes" id="UP001642540">
    <property type="component" value="Unassembled WGS sequence"/>
</dbReference>
<sequence length="103" mass="12110">MSTSAGDGEEMRLNLSLPQIVRQTRAFLCYWLWLLCYGEKKIAIDLPEDRDTIFVHQLPSFFIVVWKRCHEINIMFKILIQNSGPVNNDNLHDLHVITYCQML</sequence>
<name>A0ABP1QML9_9HEXA</name>
<dbReference type="EMBL" id="CAXLJM020000040">
    <property type="protein sequence ID" value="CAL8108925.1"/>
    <property type="molecule type" value="Genomic_DNA"/>
</dbReference>
<protein>
    <submittedName>
        <fullName evidence="1">Uncharacterized protein</fullName>
    </submittedName>
</protein>
<organism evidence="1 2">
    <name type="scientific">Orchesella dallaii</name>
    <dbReference type="NCBI Taxonomy" id="48710"/>
    <lineage>
        <taxon>Eukaryota</taxon>
        <taxon>Metazoa</taxon>
        <taxon>Ecdysozoa</taxon>
        <taxon>Arthropoda</taxon>
        <taxon>Hexapoda</taxon>
        <taxon>Collembola</taxon>
        <taxon>Entomobryomorpha</taxon>
        <taxon>Entomobryoidea</taxon>
        <taxon>Orchesellidae</taxon>
        <taxon>Orchesellinae</taxon>
        <taxon>Orchesella</taxon>
    </lineage>
</organism>
<gene>
    <name evidence="1" type="ORF">ODALV1_LOCUS13137</name>
</gene>
<keyword evidence="2" id="KW-1185">Reference proteome</keyword>
<reference evidence="1 2" key="1">
    <citation type="submission" date="2024-08" db="EMBL/GenBank/DDBJ databases">
        <authorList>
            <person name="Cucini C."/>
            <person name="Frati F."/>
        </authorList>
    </citation>
    <scope>NUCLEOTIDE SEQUENCE [LARGE SCALE GENOMIC DNA]</scope>
</reference>
<comment type="caution">
    <text evidence="1">The sequence shown here is derived from an EMBL/GenBank/DDBJ whole genome shotgun (WGS) entry which is preliminary data.</text>
</comment>
<evidence type="ECO:0000313" key="1">
    <source>
        <dbReference type="EMBL" id="CAL8108925.1"/>
    </source>
</evidence>
<proteinExistence type="predicted"/>